<sequence length="59" mass="6901">MRRYEILGSGIKSSDKKFSVILEQKSLGQCTVCWGKRRGKKKAYNQYYPSLLHPYPSKF</sequence>
<protein>
    <submittedName>
        <fullName evidence="1">Uncharacterized protein</fullName>
    </submittedName>
</protein>
<name>A0A0L8HWV9_OCTBM</name>
<reference evidence="1" key="1">
    <citation type="submission" date="2015-07" db="EMBL/GenBank/DDBJ databases">
        <title>MeaNS - Measles Nucleotide Surveillance Program.</title>
        <authorList>
            <person name="Tran T."/>
            <person name="Druce J."/>
        </authorList>
    </citation>
    <scope>NUCLEOTIDE SEQUENCE</scope>
    <source>
        <strain evidence="1">UCB-OBI-ISO-001</strain>
        <tissue evidence="1">Gonad</tissue>
    </source>
</reference>
<dbReference type="AlphaFoldDB" id="A0A0L8HWV9"/>
<evidence type="ECO:0000313" key="1">
    <source>
        <dbReference type="EMBL" id="KOF93671.1"/>
    </source>
</evidence>
<accession>A0A0L8HWV9</accession>
<proteinExistence type="predicted"/>
<organism evidence="1">
    <name type="scientific">Octopus bimaculoides</name>
    <name type="common">California two-spotted octopus</name>
    <dbReference type="NCBI Taxonomy" id="37653"/>
    <lineage>
        <taxon>Eukaryota</taxon>
        <taxon>Metazoa</taxon>
        <taxon>Spiralia</taxon>
        <taxon>Lophotrochozoa</taxon>
        <taxon>Mollusca</taxon>
        <taxon>Cephalopoda</taxon>
        <taxon>Coleoidea</taxon>
        <taxon>Octopodiformes</taxon>
        <taxon>Octopoda</taxon>
        <taxon>Incirrata</taxon>
        <taxon>Octopodidae</taxon>
        <taxon>Octopus</taxon>
    </lineage>
</organism>
<gene>
    <name evidence="1" type="ORF">OCBIM_22003791mg</name>
</gene>
<dbReference type="EMBL" id="KQ417112">
    <property type="protein sequence ID" value="KOF93671.1"/>
    <property type="molecule type" value="Genomic_DNA"/>
</dbReference>